<dbReference type="EMBL" id="AVPF01000046">
    <property type="protein sequence ID" value="KGX84949.1"/>
    <property type="molecule type" value="Genomic_DNA"/>
</dbReference>
<dbReference type="RefSeq" id="WP_027448722.1">
    <property type="nucleotide sequence ID" value="NZ_AVPF01000046.1"/>
</dbReference>
<dbReference type="CDD" id="cd00077">
    <property type="entry name" value="HDc"/>
    <property type="match status" value="1"/>
</dbReference>
<dbReference type="STRING" id="1385511.GCA_000425225_02255"/>
<evidence type="ECO:0000313" key="3">
    <source>
        <dbReference type="Proteomes" id="UP000030403"/>
    </source>
</evidence>
<dbReference type="Gene3D" id="1.10.3210.10">
    <property type="entry name" value="Hypothetical protein af1432"/>
    <property type="match status" value="1"/>
</dbReference>
<dbReference type="GO" id="GO:0008832">
    <property type="term" value="F:dGTPase activity"/>
    <property type="evidence" value="ECO:0007669"/>
    <property type="project" value="TreeGrafter"/>
</dbReference>
<dbReference type="FunFam" id="1.10.3210.10:FF:000026">
    <property type="entry name" value="Metal-dependent phosphohydrolase"/>
    <property type="match status" value="1"/>
</dbReference>
<dbReference type="Proteomes" id="UP000030403">
    <property type="component" value="Unassembled WGS sequence"/>
</dbReference>
<sequence>MHIEDKIYGSFNINEEVLQELLASKPVQRLKGIHQGGASYLVNPEWNVTRYEHSVGVMLLVRMLGGSVEEQAAGLLHDVSHTAFSHVIDFVLDYENQDYHEEIFEEVISQSDIPEILERYDFSVEKVMDEENWKILEQPLPDLCADRIDYTLRDMYQQGMMSHKEIDSFLQSLRFNGEKVYVNDEKVAEWFVRFFYKEVIDYFLHPLNVYGYQVLSQSLKEALQKGVITREDFLLTDEQLLQKVKSTEDSTVQQLLGKLHPKVEVQYNEVDYDYSQHGKLRYIDPLVQLKDDNLVSVSEVNHSVQEATVSAKKRSEKGTYVKVLST</sequence>
<gene>
    <name evidence="2" type="ORF">N783_15685</name>
</gene>
<dbReference type="SMART" id="SM00471">
    <property type="entry name" value="HDc"/>
    <property type="match status" value="1"/>
</dbReference>
<dbReference type="Pfam" id="PF01966">
    <property type="entry name" value="HD"/>
    <property type="match status" value="1"/>
</dbReference>
<dbReference type="GO" id="GO:0006203">
    <property type="term" value="P:dGTP catabolic process"/>
    <property type="evidence" value="ECO:0007669"/>
    <property type="project" value="TreeGrafter"/>
</dbReference>
<dbReference type="eggNOG" id="COG1078">
    <property type="taxonomic scope" value="Bacteria"/>
</dbReference>
<organism evidence="2 3">
    <name type="scientific">Pontibacillus marinus BH030004 = DSM 16465</name>
    <dbReference type="NCBI Taxonomy" id="1385511"/>
    <lineage>
        <taxon>Bacteria</taxon>
        <taxon>Bacillati</taxon>
        <taxon>Bacillota</taxon>
        <taxon>Bacilli</taxon>
        <taxon>Bacillales</taxon>
        <taxon>Bacillaceae</taxon>
        <taxon>Pontibacillus</taxon>
    </lineage>
</organism>
<dbReference type="PANTHER" id="PTHR11373">
    <property type="entry name" value="DEOXYNUCLEOSIDE TRIPHOSPHATE TRIPHOSPHOHYDROLASE"/>
    <property type="match status" value="1"/>
</dbReference>
<dbReference type="InterPro" id="IPR006674">
    <property type="entry name" value="HD_domain"/>
</dbReference>
<reference evidence="2 3" key="1">
    <citation type="submission" date="2013-08" db="EMBL/GenBank/DDBJ databases">
        <authorList>
            <person name="Huang J."/>
            <person name="Wang G."/>
        </authorList>
    </citation>
    <scope>NUCLEOTIDE SEQUENCE [LARGE SCALE GENOMIC DNA]</scope>
    <source>
        <strain evidence="2 3">BH030004</strain>
    </source>
</reference>
<keyword evidence="3" id="KW-1185">Reference proteome</keyword>
<evidence type="ECO:0000259" key="1">
    <source>
        <dbReference type="SMART" id="SM00471"/>
    </source>
</evidence>
<dbReference type="InterPro" id="IPR003607">
    <property type="entry name" value="HD/PDEase_dom"/>
</dbReference>
<feature type="domain" description="HD/PDEase" evidence="1">
    <location>
        <begin position="46"/>
        <end position="160"/>
    </location>
</feature>
<dbReference type="OrthoDB" id="9814017at2"/>
<dbReference type="PANTHER" id="PTHR11373:SF41">
    <property type="entry name" value="METAL-DEPENDENT PHOSPHOHYDROLASE"/>
    <property type="match status" value="1"/>
</dbReference>
<proteinExistence type="predicted"/>
<name>A0A0A5FYS3_9BACI</name>
<dbReference type="SUPFAM" id="SSF109604">
    <property type="entry name" value="HD-domain/PDEase-like"/>
    <property type="match status" value="1"/>
</dbReference>
<evidence type="ECO:0000313" key="2">
    <source>
        <dbReference type="EMBL" id="KGX84949.1"/>
    </source>
</evidence>
<accession>A0A0A5FYS3</accession>
<dbReference type="InterPro" id="IPR050135">
    <property type="entry name" value="dGTPase-like"/>
</dbReference>
<protein>
    <recommendedName>
        <fullName evidence="1">HD/PDEase domain-containing protein</fullName>
    </recommendedName>
</protein>
<dbReference type="AlphaFoldDB" id="A0A0A5FYS3"/>
<comment type="caution">
    <text evidence="2">The sequence shown here is derived from an EMBL/GenBank/DDBJ whole genome shotgun (WGS) entry which is preliminary data.</text>
</comment>